<reference evidence="3" key="5">
    <citation type="submission" date="2023-12" db="EMBL/GenBank/DDBJ databases">
        <authorList>
            <person name="Sun Q."/>
            <person name="Inoue M."/>
        </authorList>
    </citation>
    <scope>NUCLEOTIDE SEQUENCE</scope>
    <source>
        <strain evidence="3">JCM 9373</strain>
    </source>
</reference>
<organism evidence="2">
    <name type="scientific">Planomonospora alba</name>
    <dbReference type="NCBI Taxonomy" id="161354"/>
    <lineage>
        <taxon>Bacteria</taxon>
        <taxon>Bacillati</taxon>
        <taxon>Actinomycetota</taxon>
        <taxon>Actinomycetes</taxon>
        <taxon>Streptosporangiales</taxon>
        <taxon>Streptosporangiaceae</taxon>
        <taxon>Planomonospora</taxon>
    </lineage>
</organism>
<dbReference type="EMBL" id="BAAAUT010000022">
    <property type="protein sequence ID" value="GAA3137892.1"/>
    <property type="molecule type" value="Genomic_DNA"/>
</dbReference>
<proteinExistence type="predicted"/>
<reference evidence="2" key="1">
    <citation type="journal article" date="2013" name="J. Bacteriol.">
        <title>Cloning and Analysis of the Planosporicin Lantibiotic Biosynthetic Gene Cluster of Planomonospora alba.</title>
        <authorList>
            <person name="Sherwood E.J."/>
            <person name="Hesketh A.R."/>
            <person name="Bibb M.J."/>
        </authorList>
    </citation>
    <scope>NUCLEOTIDE SEQUENCE</scope>
    <source>
        <strain evidence="2">NRRL 18924</strain>
    </source>
</reference>
<sequence>MNTTAAAPAPPPTRRRDSPSLASVVGTELIRGRRGFLAWYHLIAPMVITVPLFLGALGSPEAKAGQTFEVFRNVTLEFWGVLVPMTAGLAAALSVRADQDAWRLLLSYGVPRGRYFVAKVVALGTLALVSSTVLLVMLSAGALITGRFPDALGTVAAAVYLPWLVGLSMTAMAVLVAVLWGTGPSVGVGVAGLLCGALVSDKDFWYAVPFAWPMRVVLPLAGIGPNGVPLPEGSPVTDMSAIPLAVALSAVLTALLLVAGSVHMSRKEI</sequence>
<keyword evidence="1" id="KW-1133">Transmembrane helix</keyword>
<evidence type="ECO:0000313" key="4">
    <source>
        <dbReference type="Proteomes" id="UP001500320"/>
    </source>
</evidence>
<reference evidence="3" key="3">
    <citation type="journal article" date="2014" name="Int. J. Syst. Evol. Microbiol.">
        <title>Complete genome of a new Firmicutes species belonging to the dominant human colonic microbiota ('Ruminococcus bicirculans') reveals two chromosomes and a selective capacity to utilize plant glucans.</title>
        <authorList>
            <consortium name="NISC Comparative Sequencing Program"/>
            <person name="Wegmann U."/>
            <person name="Louis P."/>
            <person name="Goesmann A."/>
            <person name="Henrissat B."/>
            <person name="Duncan S.H."/>
            <person name="Flint H.J."/>
        </authorList>
    </citation>
    <scope>NUCLEOTIDE SEQUENCE</scope>
    <source>
        <strain evidence="3">JCM 9373</strain>
    </source>
</reference>
<dbReference type="Proteomes" id="UP001500320">
    <property type="component" value="Unassembled WGS sequence"/>
</dbReference>
<reference evidence="2" key="2">
    <citation type="submission" date="2013-01" db="EMBL/GenBank/DDBJ databases">
        <authorList>
            <person name="Bibb M."/>
        </authorList>
    </citation>
    <scope>NUCLEOTIDE SEQUENCE</scope>
    <source>
        <strain evidence="2">NRRL 18924</strain>
    </source>
</reference>
<feature type="transmembrane region" description="Helical" evidence="1">
    <location>
        <begin position="116"/>
        <end position="140"/>
    </location>
</feature>
<gene>
    <name evidence="2" type="primary">pspE</name>
    <name evidence="3" type="ORF">GCM10010466_30990</name>
</gene>
<dbReference type="AlphaFoldDB" id="R4ZCR5"/>
<protein>
    <submittedName>
        <fullName evidence="2">ABC transporter permease</fullName>
    </submittedName>
</protein>
<evidence type="ECO:0000256" key="1">
    <source>
        <dbReference type="SAM" id="Phobius"/>
    </source>
</evidence>
<feature type="transmembrane region" description="Helical" evidence="1">
    <location>
        <begin position="37"/>
        <end position="58"/>
    </location>
</feature>
<keyword evidence="1" id="KW-0812">Transmembrane</keyword>
<name>R4ZCR5_9ACTN</name>
<dbReference type="CDD" id="cd21807">
    <property type="entry name" value="ABC-2_lan_permease_MutE_EpiE-like"/>
    <property type="match status" value="1"/>
</dbReference>
<keyword evidence="1" id="KW-0472">Membrane</keyword>
<keyword evidence="4" id="KW-1185">Reference proteome</keyword>
<accession>R4ZCR5</accession>
<dbReference type="Pfam" id="PF12730">
    <property type="entry name" value="ABC2_membrane_4"/>
    <property type="match status" value="1"/>
</dbReference>
<reference evidence="4" key="4">
    <citation type="journal article" date="2019" name="Int. J. Syst. Evol. Microbiol.">
        <title>The Global Catalogue of Microorganisms (GCM) 10K type strain sequencing project: providing services to taxonomists for standard genome sequencing and annotation.</title>
        <authorList>
            <consortium name="The Broad Institute Genomics Platform"/>
            <consortium name="The Broad Institute Genome Sequencing Center for Infectious Disease"/>
            <person name="Wu L."/>
            <person name="Ma J."/>
        </authorList>
    </citation>
    <scope>NUCLEOTIDE SEQUENCE [LARGE SCALE GENOMIC DNA]</scope>
    <source>
        <strain evidence="4">JCM 9373</strain>
    </source>
</reference>
<evidence type="ECO:0000313" key="3">
    <source>
        <dbReference type="EMBL" id="GAA3137892.1"/>
    </source>
</evidence>
<dbReference type="RefSeq" id="WP_344860009.1">
    <property type="nucleotide sequence ID" value="NZ_BAAAUT010000022.1"/>
</dbReference>
<dbReference type="EMBL" id="HF570921">
    <property type="protein sequence ID" value="CCQ18686.1"/>
    <property type="molecule type" value="Genomic_DNA"/>
</dbReference>
<feature type="transmembrane region" description="Helical" evidence="1">
    <location>
        <begin position="160"/>
        <end position="183"/>
    </location>
</feature>
<feature type="transmembrane region" description="Helical" evidence="1">
    <location>
        <begin position="78"/>
        <end position="95"/>
    </location>
</feature>
<feature type="transmembrane region" description="Helical" evidence="1">
    <location>
        <begin position="241"/>
        <end position="262"/>
    </location>
</feature>
<evidence type="ECO:0000313" key="2">
    <source>
        <dbReference type="EMBL" id="CCQ18686.1"/>
    </source>
</evidence>
<dbReference type="InterPro" id="IPR021205">
    <property type="entry name" value="Lanti_perm_SpaE/MutE/EpiE-like"/>
</dbReference>